<comment type="caution">
    <text evidence="2">The sequence shown here is derived from an EMBL/GenBank/DDBJ whole genome shotgun (WGS) entry which is preliminary data.</text>
</comment>
<feature type="compositionally biased region" description="Polar residues" evidence="1">
    <location>
        <begin position="175"/>
        <end position="186"/>
    </location>
</feature>
<reference evidence="2 3" key="1">
    <citation type="submission" date="2014-02" db="EMBL/GenBank/DDBJ databases">
        <title>The genome sequence of Colletotrichum nymphaeae SA-01.</title>
        <authorList>
            <person name="Baroncelli R."/>
            <person name="Thon M.R."/>
        </authorList>
    </citation>
    <scope>NUCLEOTIDE SEQUENCE [LARGE SCALE GENOMIC DNA]</scope>
    <source>
        <strain evidence="2 3">SA-01</strain>
    </source>
</reference>
<feature type="region of interest" description="Disordered" evidence="1">
    <location>
        <begin position="163"/>
        <end position="221"/>
    </location>
</feature>
<dbReference type="AlphaFoldDB" id="A0A135SUG3"/>
<evidence type="ECO:0000313" key="3">
    <source>
        <dbReference type="Proteomes" id="UP000070054"/>
    </source>
</evidence>
<organism evidence="2 3">
    <name type="scientific">Colletotrichum nymphaeae SA-01</name>
    <dbReference type="NCBI Taxonomy" id="1460502"/>
    <lineage>
        <taxon>Eukaryota</taxon>
        <taxon>Fungi</taxon>
        <taxon>Dikarya</taxon>
        <taxon>Ascomycota</taxon>
        <taxon>Pezizomycotina</taxon>
        <taxon>Sordariomycetes</taxon>
        <taxon>Hypocreomycetidae</taxon>
        <taxon>Glomerellales</taxon>
        <taxon>Glomerellaceae</taxon>
        <taxon>Colletotrichum</taxon>
        <taxon>Colletotrichum acutatum species complex</taxon>
    </lineage>
</organism>
<keyword evidence="3" id="KW-1185">Reference proteome</keyword>
<gene>
    <name evidence="2" type="ORF">CNYM01_07238</name>
</gene>
<dbReference type="EMBL" id="JEMN01001344">
    <property type="protein sequence ID" value="KXH39554.1"/>
    <property type="molecule type" value="Genomic_DNA"/>
</dbReference>
<proteinExistence type="predicted"/>
<dbReference type="Proteomes" id="UP000070054">
    <property type="component" value="Unassembled WGS sequence"/>
</dbReference>
<feature type="compositionally biased region" description="Polar residues" evidence="1">
    <location>
        <begin position="127"/>
        <end position="137"/>
    </location>
</feature>
<sequence>MQDTSARGWAECHGATIGWRVQLKPERMGYRIGNENLEGGRRSATFDTRAWTSVQQDDGRRTNDRNAFLRHGSTWAISGPSHRHPKLPIQFHAAQNPQIPNAIPPSRLFSAHTPFPWIPDPEPLGPENSSRANQGKTAEQRGKAAVQALRLGVGTREVRRCERKQTRLTKPRVPEQQTISRNSNWENGPPGTQDVGRGTWDAEVRRRSKAKQSRAEQRAEESIDLSYFLSWRPGDLDRPCSRSF</sequence>
<evidence type="ECO:0000313" key="2">
    <source>
        <dbReference type="EMBL" id="KXH39554.1"/>
    </source>
</evidence>
<accession>A0A135SUG3</accession>
<feature type="region of interest" description="Disordered" evidence="1">
    <location>
        <begin position="117"/>
        <end position="143"/>
    </location>
</feature>
<name>A0A135SUG3_9PEZI</name>
<evidence type="ECO:0000256" key="1">
    <source>
        <dbReference type="SAM" id="MobiDB-lite"/>
    </source>
</evidence>
<protein>
    <submittedName>
        <fullName evidence="2">Uncharacterized protein</fullName>
    </submittedName>
</protein>